<organism evidence="3 4">
    <name type="scientific">Kocuria atrinae</name>
    <dbReference type="NCBI Taxonomy" id="592377"/>
    <lineage>
        <taxon>Bacteria</taxon>
        <taxon>Bacillati</taxon>
        <taxon>Actinomycetota</taxon>
        <taxon>Actinomycetes</taxon>
        <taxon>Micrococcales</taxon>
        <taxon>Micrococcaceae</taxon>
        <taxon>Kocuria</taxon>
    </lineage>
</organism>
<evidence type="ECO:0000256" key="1">
    <source>
        <dbReference type="ARBA" id="ARBA00023152"/>
    </source>
</evidence>
<gene>
    <name evidence="3" type="ORF">GCM10009824_07000</name>
</gene>
<keyword evidence="1" id="KW-0324">Glycolysis</keyword>
<protein>
    <submittedName>
        <fullName evidence="3">Histidine phosphatase family protein</fullName>
    </submittedName>
</protein>
<comment type="caution">
    <text evidence="3">The sequence shown here is derived from an EMBL/GenBank/DDBJ whole genome shotgun (WGS) entry which is preliminary data.</text>
</comment>
<dbReference type="EMBL" id="BAAAQA010000004">
    <property type="protein sequence ID" value="GAA2111573.1"/>
    <property type="molecule type" value="Genomic_DNA"/>
</dbReference>
<evidence type="ECO:0000256" key="2">
    <source>
        <dbReference type="ARBA" id="ARBA00023235"/>
    </source>
</evidence>
<name>A0ABN2XIR5_9MICC</name>
<dbReference type="PROSITE" id="PS00175">
    <property type="entry name" value="PG_MUTASE"/>
    <property type="match status" value="1"/>
</dbReference>
<keyword evidence="4" id="KW-1185">Reference proteome</keyword>
<dbReference type="PANTHER" id="PTHR48100">
    <property type="entry name" value="BROAD-SPECIFICITY PHOSPHATASE YOR283W-RELATED"/>
    <property type="match status" value="1"/>
</dbReference>
<proteinExistence type="predicted"/>
<sequence>MTDSSLSLIRHGQTDWNFARRLQGRTDIPLNSTGREQAREVGRELAASGEHWDVLVSSPLSRARETAEIIGEEVGLELSRTYDDLIERSFGEIEGYDCSHMTEEERHAFMEQHGEHTADLVARGVALLQQILADYPGQNVMIVSHGSFIRLTAGHILNRKLRSLKNGEVVTLTADEVAAAASAPLGGAKN</sequence>
<dbReference type="Proteomes" id="UP001500166">
    <property type="component" value="Unassembled WGS sequence"/>
</dbReference>
<dbReference type="SMART" id="SM00855">
    <property type="entry name" value="PGAM"/>
    <property type="match status" value="1"/>
</dbReference>
<evidence type="ECO:0000313" key="3">
    <source>
        <dbReference type="EMBL" id="GAA2111573.1"/>
    </source>
</evidence>
<dbReference type="SUPFAM" id="SSF53254">
    <property type="entry name" value="Phosphoglycerate mutase-like"/>
    <property type="match status" value="1"/>
</dbReference>
<dbReference type="PANTHER" id="PTHR48100:SF1">
    <property type="entry name" value="HISTIDINE PHOSPHATASE FAMILY PROTEIN-RELATED"/>
    <property type="match status" value="1"/>
</dbReference>
<dbReference type="Gene3D" id="3.40.50.1240">
    <property type="entry name" value="Phosphoglycerate mutase-like"/>
    <property type="match status" value="1"/>
</dbReference>
<accession>A0ABN2XIR5</accession>
<dbReference type="InterPro" id="IPR001345">
    <property type="entry name" value="PG/BPGM_mutase_AS"/>
</dbReference>
<reference evidence="3 4" key="1">
    <citation type="journal article" date="2019" name="Int. J. Syst. Evol. Microbiol.">
        <title>The Global Catalogue of Microorganisms (GCM) 10K type strain sequencing project: providing services to taxonomists for standard genome sequencing and annotation.</title>
        <authorList>
            <consortium name="The Broad Institute Genomics Platform"/>
            <consortium name="The Broad Institute Genome Sequencing Center for Infectious Disease"/>
            <person name="Wu L."/>
            <person name="Ma J."/>
        </authorList>
    </citation>
    <scope>NUCLEOTIDE SEQUENCE [LARGE SCALE GENOMIC DNA]</scope>
    <source>
        <strain evidence="3 4">JCM 15914</strain>
    </source>
</reference>
<dbReference type="CDD" id="cd07067">
    <property type="entry name" value="HP_PGM_like"/>
    <property type="match status" value="1"/>
</dbReference>
<dbReference type="InterPro" id="IPR050275">
    <property type="entry name" value="PGM_Phosphatase"/>
</dbReference>
<dbReference type="RefSeq" id="WP_344223645.1">
    <property type="nucleotide sequence ID" value="NZ_BAAAQA010000004.1"/>
</dbReference>
<dbReference type="Pfam" id="PF00300">
    <property type="entry name" value="His_Phos_1"/>
    <property type="match status" value="1"/>
</dbReference>
<keyword evidence="2" id="KW-0413">Isomerase</keyword>
<evidence type="ECO:0000313" key="4">
    <source>
        <dbReference type="Proteomes" id="UP001500166"/>
    </source>
</evidence>
<dbReference type="InterPro" id="IPR013078">
    <property type="entry name" value="His_Pase_superF_clade-1"/>
</dbReference>
<dbReference type="InterPro" id="IPR029033">
    <property type="entry name" value="His_PPase_superfam"/>
</dbReference>